<dbReference type="Proteomes" id="UP000249417">
    <property type="component" value="Unassembled WGS sequence"/>
</dbReference>
<evidence type="ECO:0000313" key="1">
    <source>
        <dbReference type="EMBL" id="PZQ44822.1"/>
    </source>
</evidence>
<proteinExistence type="predicted"/>
<comment type="caution">
    <text evidence="1">The sequence shown here is derived from an EMBL/GenBank/DDBJ whole genome shotgun (WGS) entry which is preliminary data.</text>
</comment>
<dbReference type="AlphaFoldDB" id="A0A2W5MUD7"/>
<dbReference type="CDD" id="cd01427">
    <property type="entry name" value="HAD_like"/>
    <property type="match status" value="1"/>
</dbReference>
<reference evidence="1 2" key="1">
    <citation type="submission" date="2017-08" db="EMBL/GenBank/DDBJ databases">
        <title>Infants hospitalized years apart are colonized by the same room-sourced microbial strains.</title>
        <authorList>
            <person name="Brooks B."/>
            <person name="Olm M.R."/>
            <person name="Firek B.A."/>
            <person name="Baker R."/>
            <person name="Thomas B.C."/>
            <person name="Morowitz M.J."/>
            <person name="Banfield J.F."/>
        </authorList>
    </citation>
    <scope>NUCLEOTIDE SEQUENCE [LARGE SCALE GENOMIC DNA]</scope>
    <source>
        <strain evidence="1">S2_005_002_R2_29</strain>
    </source>
</reference>
<sequence length="147" mass="16610">MDALSEIYNRDLAAKRLILCDVNGTLTLHKNDKLVRDLIDAAKKSGDYDVVIFSNDARNNQETLELLGRQRHKDPAFYGEVLYKSEYAGRKAFMVIDDEPDSHKVDAVHRLHPSQTETLKKLIFWLTDGPALVAQKMKDANPAATIN</sequence>
<gene>
    <name evidence="1" type="ORF">DI551_09345</name>
</gene>
<accession>A0A2W5MUD7</accession>
<organism evidence="1 2">
    <name type="scientific">Micavibrio aeruginosavorus</name>
    <dbReference type="NCBI Taxonomy" id="349221"/>
    <lineage>
        <taxon>Bacteria</taxon>
        <taxon>Pseudomonadati</taxon>
        <taxon>Bdellovibrionota</taxon>
        <taxon>Bdellovibrionia</taxon>
        <taxon>Bdellovibrionales</taxon>
        <taxon>Pseudobdellovibrionaceae</taxon>
        <taxon>Micavibrio</taxon>
    </lineage>
</organism>
<protein>
    <submittedName>
        <fullName evidence="1">Uncharacterized protein</fullName>
    </submittedName>
</protein>
<dbReference type="EMBL" id="QFQB01000076">
    <property type="protein sequence ID" value="PZQ44822.1"/>
    <property type="molecule type" value="Genomic_DNA"/>
</dbReference>
<evidence type="ECO:0000313" key="2">
    <source>
        <dbReference type="Proteomes" id="UP000249417"/>
    </source>
</evidence>
<name>A0A2W5MUD7_9BACT</name>